<evidence type="ECO:0000313" key="3">
    <source>
        <dbReference type="Proteomes" id="UP001174909"/>
    </source>
</evidence>
<proteinExistence type="predicted"/>
<name>A0AA35TA64_GEOBA</name>
<dbReference type="Proteomes" id="UP001174909">
    <property type="component" value="Unassembled WGS sequence"/>
</dbReference>
<dbReference type="EMBL" id="CASHTH010003401">
    <property type="protein sequence ID" value="CAI8044540.1"/>
    <property type="molecule type" value="Genomic_DNA"/>
</dbReference>
<comment type="caution">
    <text evidence="2">The sequence shown here is derived from an EMBL/GenBank/DDBJ whole genome shotgun (WGS) entry which is preliminary data.</text>
</comment>
<evidence type="ECO:0000313" key="2">
    <source>
        <dbReference type="EMBL" id="CAI8044540.1"/>
    </source>
</evidence>
<feature type="region of interest" description="Disordered" evidence="1">
    <location>
        <begin position="25"/>
        <end position="54"/>
    </location>
</feature>
<keyword evidence="3" id="KW-1185">Reference proteome</keyword>
<sequence length="121" mass="13546">MGVWQEGEESASRLTRTACGARLGQPIATSATPQQRRTQTIPLPPPDSNLATPRNESFSPLLTRVFLHSPVIVYIVHLLHCHQHFWHHLDCILRTMYVPMSLAFHSVRACCSLHTAATVHS</sequence>
<protein>
    <submittedName>
        <fullName evidence="2">Uncharacterized protein</fullName>
    </submittedName>
</protein>
<evidence type="ECO:0000256" key="1">
    <source>
        <dbReference type="SAM" id="MobiDB-lite"/>
    </source>
</evidence>
<reference evidence="2" key="1">
    <citation type="submission" date="2023-03" db="EMBL/GenBank/DDBJ databases">
        <authorList>
            <person name="Steffen K."/>
            <person name="Cardenas P."/>
        </authorList>
    </citation>
    <scope>NUCLEOTIDE SEQUENCE</scope>
</reference>
<accession>A0AA35TA64</accession>
<dbReference type="AlphaFoldDB" id="A0AA35TA64"/>
<feature type="compositionally biased region" description="Polar residues" evidence="1">
    <location>
        <begin position="27"/>
        <end position="41"/>
    </location>
</feature>
<organism evidence="2 3">
    <name type="scientific">Geodia barretti</name>
    <name type="common">Barrett's horny sponge</name>
    <dbReference type="NCBI Taxonomy" id="519541"/>
    <lineage>
        <taxon>Eukaryota</taxon>
        <taxon>Metazoa</taxon>
        <taxon>Porifera</taxon>
        <taxon>Demospongiae</taxon>
        <taxon>Heteroscleromorpha</taxon>
        <taxon>Tetractinellida</taxon>
        <taxon>Astrophorina</taxon>
        <taxon>Geodiidae</taxon>
        <taxon>Geodia</taxon>
    </lineage>
</organism>
<gene>
    <name evidence="2" type="ORF">GBAR_LOCUS24694</name>
</gene>